<protein>
    <submittedName>
        <fullName evidence="1">Uncharacterized protein</fullName>
    </submittedName>
</protein>
<organism evidence="1 2">
    <name type="scientific">Haemophilus parainfluenzae</name>
    <dbReference type="NCBI Taxonomy" id="729"/>
    <lineage>
        <taxon>Bacteria</taxon>
        <taxon>Pseudomonadati</taxon>
        <taxon>Pseudomonadota</taxon>
        <taxon>Gammaproteobacteria</taxon>
        <taxon>Pasteurellales</taxon>
        <taxon>Pasteurellaceae</taxon>
        <taxon>Haemophilus</taxon>
    </lineage>
</organism>
<dbReference type="Proteomes" id="UP000253910">
    <property type="component" value="Unassembled WGS sequence"/>
</dbReference>
<accession>A0A369Z3S6</accession>
<gene>
    <name evidence="1" type="ORF">DPV87_06280</name>
</gene>
<dbReference type="RefSeq" id="WP_111315538.1">
    <property type="nucleotide sequence ID" value="NZ_QEPW01000009.1"/>
</dbReference>
<proteinExistence type="predicted"/>
<comment type="caution">
    <text evidence="1">The sequence shown here is derived from an EMBL/GenBank/DDBJ whole genome shotgun (WGS) entry which is preliminary data.</text>
</comment>
<name>A0A369Z3S6_HAEPA</name>
<reference evidence="1 2" key="1">
    <citation type="submission" date="2018-05" db="EMBL/GenBank/DDBJ databases">
        <title>Draft Genome Sequences for a Diverse set of 7 Haemophilus Species.</title>
        <authorList>
            <person name="Nichols M."/>
            <person name="Topaz N."/>
            <person name="Wang X."/>
            <person name="Wang X."/>
            <person name="Boxrud D."/>
        </authorList>
    </citation>
    <scope>NUCLEOTIDE SEQUENCE [LARGE SCALE GENOMIC DNA]</scope>
    <source>
        <strain evidence="1 2">C2008001710</strain>
    </source>
</reference>
<dbReference type="EMBL" id="QEPW01000009">
    <property type="protein sequence ID" value="RDE90977.1"/>
    <property type="molecule type" value="Genomic_DNA"/>
</dbReference>
<evidence type="ECO:0000313" key="2">
    <source>
        <dbReference type="Proteomes" id="UP000253910"/>
    </source>
</evidence>
<sequence>MKKIAISLLIVLFAIFAFFYTRIQKLETVITTTLAKHETTFQEFNVGIFPEPYISFDKVQHNQISIEKITGKFSLLSLVLGNAQLQELVAQNIKLSPKAQNSANVQVHFNGFPLNYITSDDIPFSTTTLITVELAKPLYGSNRIFNFRFIKGHITLRRESESLIQFDHVQFNQQDLGYIEIHTDLTKPQKRAIAYIKPRCTTNCLAVLKFDSYLQKSAVNFSGKNFPLTQLLALLNFPQTMTGTSDFNTQLAFTNSELIEGKFDFNARDGELLGLNLLDMAAQYLPINYNSDLTASRNMNTPYERFESNLSLENHLLKVDKISLKTTALLGEGSGAIDLDNVQCDVNLTLRSTDEKYKKLALPIRFFDSCYAPQYKLNIDKNFRHQLKELIKEKLK</sequence>
<evidence type="ECO:0000313" key="1">
    <source>
        <dbReference type="EMBL" id="RDE90977.1"/>
    </source>
</evidence>
<dbReference type="AlphaFoldDB" id="A0A369Z3S6"/>